<keyword evidence="2" id="KW-1185">Reference proteome</keyword>
<evidence type="ECO:0000313" key="2">
    <source>
        <dbReference type="Proteomes" id="UP000675409"/>
    </source>
</evidence>
<accession>A0ABS1LI14</accession>
<name>A0ABS1LI14_9MICO</name>
<comment type="caution">
    <text evidence="1">The sequence shown here is derived from an EMBL/GenBank/DDBJ whole genome shotgun (WGS) entry which is preliminary data.</text>
</comment>
<dbReference type="EMBL" id="JABBYC010000006">
    <property type="protein sequence ID" value="MBL0885861.1"/>
    <property type="molecule type" value="Genomic_DNA"/>
</dbReference>
<protein>
    <submittedName>
        <fullName evidence="1">Uncharacterized protein</fullName>
    </submittedName>
</protein>
<evidence type="ECO:0000313" key="1">
    <source>
        <dbReference type="EMBL" id="MBL0885861.1"/>
    </source>
</evidence>
<dbReference type="RefSeq" id="WP_201845699.1">
    <property type="nucleotide sequence ID" value="NZ_JABBYC010000006.1"/>
</dbReference>
<dbReference type="InterPro" id="IPR046561">
    <property type="entry name" value="DUF6716"/>
</dbReference>
<dbReference type="SUPFAM" id="SSF53756">
    <property type="entry name" value="UDP-Glycosyltransferase/glycogen phosphorylase"/>
    <property type="match status" value="1"/>
</dbReference>
<organism evidence="1 2">
    <name type="scientific">Myceligenerans indicum</name>
    <dbReference type="NCBI Taxonomy" id="2593663"/>
    <lineage>
        <taxon>Bacteria</taxon>
        <taxon>Bacillati</taxon>
        <taxon>Actinomycetota</taxon>
        <taxon>Actinomycetes</taxon>
        <taxon>Micrococcales</taxon>
        <taxon>Promicromonosporaceae</taxon>
        <taxon>Myceligenerans</taxon>
    </lineage>
</organism>
<dbReference type="Proteomes" id="UP000675409">
    <property type="component" value="Unassembled WGS sequence"/>
</dbReference>
<reference evidence="1 2" key="1">
    <citation type="journal article" date="2021" name="Arch. Microbiol.">
        <title>Myceligenerans indicum sp. nov., an actinobacterium isolated from mangrove sediment of Sundarbans, India.</title>
        <authorList>
            <person name="Asha K."/>
            <person name="Bhadury P."/>
        </authorList>
    </citation>
    <scope>NUCLEOTIDE SEQUENCE [LARGE SCALE GENOMIC DNA]</scope>
    <source>
        <strain evidence="1 2">I2</strain>
    </source>
</reference>
<gene>
    <name evidence="1" type="ORF">HGK34_06150</name>
</gene>
<proteinExistence type="predicted"/>
<dbReference type="Pfam" id="PF20471">
    <property type="entry name" value="DUF6716"/>
    <property type="match status" value="1"/>
</dbReference>
<sequence>MTADQRPRVLAVADSDSYLKWAATTLVALGDTAGSTDVVVVRSPIKPTPGQAEAAVAGTGLPVPPVLGLPGLWRKLRRERPDVLLLAATGPTAEVVARLAVRALGRERPVFVSGLPGMGLPATEHGTGWRRWCDIFITHGRREVEAYRDAFAGHDVTPELVLTRLPFLPGGPSGAGSGAAREQLTDPVKRLVFAAQPSVPDEREERLLLLDRLARLSEAGLDVVVKLRARAGERQTHNEAYPYDSLWEANAAGLGHAADTLTFADGPMSAQLIPGTALVTVSSTAALESLAAGLPTVLVGDLGVREDLLNEPFAASGCMVRLDELVGVLNDGGPHADHEWLEQNYLHAAPSNLPEAIQNLAGLRAEGGLAPLDDVVPWSSRRHRWSLLRLTVPRPIALAVAGVRRRLLPGG</sequence>